<name>A0A2P2QI29_RHIMU</name>
<evidence type="ECO:0000313" key="2">
    <source>
        <dbReference type="EMBL" id="MBX66662.1"/>
    </source>
</evidence>
<reference evidence="2" key="1">
    <citation type="submission" date="2018-02" db="EMBL/GenBank/DDBJ databases">
        <title>Rhizophora mucronata_Transcriptome.</title>
        <authorList>
            <person name="Meera S.P."/>
            <person name="Sreeshan A."/>
            <person name="Augustine A."/>
        </authorList>
    </citation>
    <scope>NUCLEOTIDE SEQUENCE</scope>
    <source>
        <tissue evidence="2">Leaf</tissue>
    </source>
</reference>
<evidence type="ECO:0000256" key="1">
    <source>
        <dbReference type="SAM" id="MobiDB-lite"/>
    </source>
</evidence>
<feature type="compositionally biased region" description="Polar residues" evidence="1">
    <location>
        <begin position="1"/>
        <end position="10"/>
    </location>
</feature>
<organism evidence="2">
    <name type="scientific">Rhizophora mucronata</name>
    <name type="common">Asiatic mangrove</name>
    <dbReference type="NCBI Taxonomy" id="61149"/>
    <lineage>
        <taxon>Eukaryota</taxon>
        <taxon>Viridiplantae</taxon>
        <taxon>Streptophyta</taxon>
        <taxon>Embryophyta</taxon>
        <taxon>Tracheophyta</taxon>
        <taxon>Spermatophyta</taxon>
        <taxon>Magnoliopsida</taxon>
        <taxon>eudicotyledons</taxon>
        <taxon>Gunneridae</taxon>
        <taxon>Pentapetalae</taxon>
        <taxon>rosids</taxon>
        <taxon>fabids</taxon>
        <taxon>Malpighiales</taxon>
        <taxon>Rhizophoraceae</taxon>
        <taxon>Rhizophora</taxon>
    </lineage>
</organism>
<protein>
    <submittedName>
        <fullName evidence="2">Uncharacterized protein</fullName>
    </submittedName>
</protein>
<sequence>MRFSIYSNPTHMGGGIPRLAEHQEAGY</sequence>
<feature type="region of interest" description="Disordered" evidence="1">
    <location>
        <begin position="1"/>
        <end position="27"/>
    </location>
</feature>
<accession>A0A2P2QI29</accession>
<dbReference type="AlphaFoldDB" id="A0A2P2QI29"/>
<proteinExistence type="predicted"/>
<dbReference type="EMBL" id="GGEC01086178">
    <property type="protein sequence ID" value="MBX66662.1"/>
    <property type="molecule type" value="Transcribed_RNA"/>
</dbReference>